<sequence>MQQAHIVLIVSGDLSNAEKTQIENYEQIETIFTYTVSADGKDEFHSIYAKKDCRNYLNTLIRLLKQFWFFLGLLIVMTCAYAYPPLARSGGPIRAEYTIGWGCVIIIFLLSGLGLKTSELKHDIFYFRMHLFIQLFSLVLIPFTVYGICLLLAKSSMNKVLVAGIVIMSCTSTTISSNVVMTKNAGGNESGALLGRFTTAIRR</sequence>
<evidence type="ECO:0000313" key="3">
    <source>
        <dbReference type="EMBL" id="CAF1375480.1"/>
    </source>
</evidence>
<evidence type="ECO:0000256" key="2">
    <source>
        <dbReference type="SAM" id="Phobius"/>
    </source>
</evidence>
<dbReference type="GO" id="GO:0005886">
    <property type="term" value="C:plasma membrane"/>
    <property type="evidence" value="ECO:0007669"/>
    <property type="project" value="TreeGrafter"/>
</dbReference>
<dbReference type="AlphaFoldDB" id="A0A815J4E2"/>
<dbReference type="InterPro" id="IPR038770">
    <property type="entry name" value="Na+/solute_symporter_sf"/>
</dbReference>
<dbReference type="InterPro" id="IPR016833">
    <property type="entry name" value="Put_Na-Bile_cotransptr"/>
</dbReference>
<dbReference type="EMBL" id="CAJNOL010001521">
    <property type="protein sequence ID" value="CAF1375480.1"/>
    <property type="molecule type" value="Genomic_DNA"/>
</dbReference>
<keyword evidence="2" id="KW-1133">Transmembrane helix</keyword>
<feature type="transmembrane region" description="Helical" evidence="2">
    <location>
        <begin position="95"/>
        <end position="115"/>
    </location>
</feature>
<dbReference type="PANTHER" id="PTHR18640">
    <property type="entry name" value="SOLUTE CARRIER FAMILY 10 MEMBER 7"/>
    <property type="match status" value="1"/>
</dbReference>
<keyword evidence="2" id="KW-0472">Membrane</keyword>
<protein>
    <submittedName>
        <fullName evidence="3">Uncharacterized protein</fullName>
    </submittedName>
</protein>
<gene>
    <name evidence="3" type="ORF">JXQ802_LOCUS33383</name>
</gene>
<evidence type="ECO:0000313" key="4">
    <source>
        <dbReference type="Proteomes" id="UP000663870"/>
    </source>
</evidence>
<dbReference type="Gene3D" id="1.20.1530.20">
    <property type="match status" value="1"/>
</dbReference>
<comment type="caution">
    <text evidence="3">The sequence shown here is derived from an EMBL/GenBank/DDBJ whole genome shotgun (WGS) entry which is preliminary data.</text>
</comment>
<feature type="transmembrane region" description="Helical" evidence="2">
    <location>
        <begin position="160"/>
        <end position="181"/>
    </location>
</feature>
<evidence type="ECO:0000256" key="1">
    <source>
        <dbReference type="ARBA" id="ARBA00006528"/>
    </source>
</evidence>
<proteinExistence type="inferred from homology"/>
<organism evidence="3 4">
    <name type="scientific">Rotaria sordida</name>
    <dbReference type="NCBI Taxonomy" id="392033"/>
    <lineage>
        <taxon>Eukaryota</taxon>
        <taxon>Metazoa</taxon>
        <taxon>Spiralia</taxon>
        <taxon>Gnathifera</taxon>
        <taxon>Rotifera</taxon>
        <taxon>Eurotatoria</taxon>
        <taxon>Bdelloidea</taxon>
        <taxon>Philodinida</taxon>
        <taxon>Philodinidae</taxon>
        <taxon>Rotaria</taxon>
    </lineage>
</organism>
<reference evidence="3" key="1">
    <citation type="submission" date="2021-02" db="EMBL/GenBank/DDBJ databases">
        <authorList>
            <person name="Nowell W R."/>
        </authorList>
    </citation>
    <scope>NUCLEOTIDE SEQUENCE</scope>
</reference>
<feature type="transmembrane region" description="Helical" evidence="2">
    <location>
        <begin position="66"/>
        <end position="83"/>
    </location>
</feature>
<keyword evidence="4" id="KW-1185">Reference proteome</keyword>
<comment type="similarity">
    <text evidence="1">Belongs to the bile acid:sodium symporter (BASS) (TC 2.A.28) family.</text>
</comment>
<dbReference type="Pfam" id="PF13593">
    <property type="entry name" value="SBF_like"/>
    <property type="match status" value="1"/>
</dbReference>
<accession>A0A815J4E2</accession>
<dbReference type="PANTHER" id="PTHR18640:SF5">
    <property type="entry name" value="SODIUM_BILE ACID COTRANSPORTER 7"/>
    <property type="match status" value="1"/>
</dbReference>
<name>A0A815J4E2_9BILA</name>
<feature type="transmembrane region" description="Helical" evidence="2">
    <location>
        <begin position="127"/>
        <end position="153"/>
    </location>
</feature>
<keyword evidence="2" id="KW-0812">Transmembrane</keyword>
<dbReference type="Proteomes" id="UP000663870">
    <property type="component" value="Unassembled WGS sequence"/>
</dbReference>